<evidence type="ECO:0000256" key="3">
    <source>
        <dbReference type="ARBA" id="ARBA00022737"/>
    </source>
</evidence>
<keyword evidence="2 5" id="KW-0732">Signal</keyword>
<dbReference type="GO" id="GO:0005886">
    <property type="term" value="C:plasma membrane"/>
    <property type="evidence" value="ECO:0007669"/>
    <property type="project" value="TreeGrafter"/>
</dbReference>
<accession>A0A815Z8R3</accession>
<comment type="caution">
    <text evidence="7">The sequence shown here is derived from an EMBL/GenBank/DDBJ whole genome shotgun (WGS) entry which is preliminary data.</text>
</comment>
<evidence type="ECO:0000256" key="2">
    <source>
        <dbReference type="ARBA" id="ARBA00022729"/>
    </source>
</evidence>
<dbReference type="PANTHER" id="PTHR24369:SF210">
    <property type="entry name" value="CHAOPTIN-RELATED"/>
    <property type="match status" value="1"/>
</dbReference>
<keyword evidence="1" id="KW-0433">Leucine-rich repeat</keyword>
<evidence type="ECO:0000256" key="4">
    <source>
        <dbReference type="SAM" id="Phobius"/>
    </source>
</evidence>
<dbReference type="Proteomes" id="UP000663828">
    <property type="component" value="Unassembled WGS sequence"/>
</dbReference>
<dbReference type="InterPro" id="IPR003591">
    <property type="entry name" value="Leu-rich_rpt_typical-subtyp"/>
</dbReference>
<feature type="signal peptide" evidence="5">
    <location>
        <begin position="1"/>
        <end position="17"/>
    </location>
</feature>
<dbReference type="AlphaFoldDB" id="A0A815Z8R3"/>
<keyword evidence="4" id="KW-0472">Membrane</keyword>
<name>A0A815Z8R3_ADIRI</name>
<evidence type="ECO:0000256" key="1">
    <source>
        <dbReference type="ARBA" id="ARBA00022614"/>
    </source>
</evidence>
<protein>
    <submittedName>
        <fullName evidence="7">Uncharacterized protein</fullName>
    </submittedName>
</protein>
<dbReference type="OrthoDB" id="2013775at2759"/>
<keyword evidence="4" id="KW-0812">Transmembrane</keyword>
<feature type="transmembrane region" description="Helical" evidence="4">
    <location>
        <begin position="499"/>
        <end position="521"/>
    </location>
</feature>
<keyword evidence="3" id="KW-0677">Repeat</keyword>
<evidence type="ECO:0000313" key="8">
    <source>
        <dbReference type="Proteomes" id="UP000663828"/>
    </source>
</evidence>
<organism evidence="7 8">
    <name type="scientific">Adineta ricciae</name>
    <name type="common">Rotifer</name>
    <dbReference type="NCBI Taxonomy" id="249248"/>
    <lineage>
        <taxon>Eukaryota</taxon>
        <taxon>Metazoa</taxon>
        <taxon>Spiralia</taxon>
        <taxon>Gnathifera</taxon>
        <taxon>Rotifera</taxon>
        <taxon>Eurotatoria</taxon>
        <taxon>Bdelloidea</taxon>
        <taxon>Adinetida</taxon>
        <taxon>Adinetidae</taxon>
        <taxon>Adineta</taxon>
    </lineage>
</organism>
<proteinExistence type="predicted"/>
<evidence type="ECO:0000256" key="5">
    <source>
        <dbReference type="SAM" id="SignalP"/>
    </source>
</evidence>
<dbReference type="InterPro" id="IPR032675">
    <property type="entry name" value="LRR_dom_sf"/>
</dbReference>
<evidence type="ECO:0000313" key="7">
    <source>
        <dbReference type="EMBL" id="CAF1579402.1"/>
    </source>
</evidence>
<dbReference type="PANTHER" id="PTHR24369">
    <property type="entry name" value="ANTIGEN BSP, PUTATIVE-RELATED"/>
    <property type="match status" value="1"/>
</dbReference>
<dbReference type="EMBL" id="CAJNOR010005899">
    <property type="protein sequence ID" value="CAF1579402.1"/>
    <property type="molecule type" value="Genomic_DNA"/>
</dbReference>
<dbReference type="Proteomes" id="UP000663852">
    <property type="component" value="Unassembled WGS sequence"/>
</dbReference>
<dbReference type="EMBL" id="CAJNOJ010000024">
    <property type="protein sequence ID" value="CAF0859326.1"/>
    <property type="molecule type" value="Genomic_DNA"/>
</dbReference>
<dbReference type="InterPro" id="IPR050541">
    <property type="entry name" value="LRR_TM_domain-containing"/>
</dbReference>
<reference evidence="7" key="1">
    <citation type="submission" date="2021-02" db="EMBL/GenBank/DDBJ databases">
        <authorList>
            <person name="Nowell W R."/>
        </authorList>
    </citation>
    <scope>NUCLEOTIDE SEQUENCE</scope>
</reference>
<dbReference type="Gene3D" id="3.80.10.10">
    <property type="entry name" value="Ribonuclease Inhibitor"/>
    <property type="match status" value="2"/>
</dbReference>
<dbReference type="SMART" id="SM00369">
    <property type="entry name" value="LRR_TYP"/>
    <property type="match status" value="3"/>
</dbReference>
<gene>
    <name evidence="6" type="ORF">EDS130_LOCUS7725</name>
    <name evidence="7" type="ORF">XAT740_LOCUS45332</name>
</gene>
<sequence>MMFLLLYFLLLIASIQTCPLKTVDIRSGCYCGIEIDGMNYIQCHPYTINKMPEFTRSYVHDKLNLSNNLIEHLTNKSFHQLKVKRIYLENNPINFIDKQTFNQNNLLHYLEELHIDSFNQSIEFLCYGIWKNLRILKLSGFNLNQFQSCFDKLFRLEKLVIQHSQINIISYHIYSLPFLHELSVTHDSIQYLNFDEHYLTHSSSIRVLNLTSNQLRSIPNDVNLRLPHLVTLDLSHNLIEQIPSINQMTTLNVNLSFNSISYVQLNLYQHLILDLSTNPICTMDKLADISNIILHNLTHMHCDCRLGFILNENLTRLIGNETKCLTPTKFQGLYVQDLTYEQLMGTCSSVLPKYCKEIRNFAEIQDFASSFTEMTPFVEVTEKLTTEQVSSIRLVSFHTHYENNDLLIFWDFDVSSSTKDVLTAQFQIIIEQDSEVIRRSQFISPYLKQYIIPHLPANKNYYVCLILTRTFYGTDKYCRQANTSTSQTFSQMLFANRSIIFGFLTGTILTACLLVTLAFICHLQYKRKHSLTLFPTHRQQPHYMYINRNEDDGTYSHSIVSAPSPKYSHMKKSHSRRTYLAPVPPWYQHDSKHLSTAARSPCCFSQYHNRTLSDCTTTNRMPSVSSEYSNGIDKEQMTSTSIMSNMSSDEQHSNIIQSPAKHVYEELGDDSLLL</sequence>
<feature type="chain" id="PRO_5036412555" evidence="5">
    <location>
        <begin position="18"/>
        <end position="674"/>
    </location>
</feature>
<keyword evidence="4" id="KW-1133">Transmembrane helix</keyword>
<dbReference type="SUPFAM" id="SSF52058">
    <property type="entry name" value="L domain-like"/>
    <property type="match status" value="1"/>
</dbReference>
<dbReference type="PROSITE" id="PS51450">
    <property type="entry name" value="LRR"/>
    <property type="match status" value="2"/>
</dbReference>
<keyword evidence="8" id="KW-1185">Reference proteome</keyword>
<evidence type="ECO:0000313" key="6">
    <source>
        <dbReference type="EMBL" id="CAF0859326.1"/>
    </source>
</evidence>
<dbReference type="InterPro" id="IPR001611">
    <property type="entry name" value="Leu-rich_rpt"/>
</dbReference>